<dbReference type="SMART" id="SM00091">
    <property type="entry name" value="PAS"/>
    <property type="match status" value="1"/>
</dbReference>
<name>A0ABQ2V9H4_9PSEU</name>
<dbReference type="SMART" id="SM00052">
    <property type="entry name" value="EAL"/>
    <property type="match status" value="1"/>
</dbReference>
<dbReference type="Proteomes" id="UP000649573">
    <property type="component" value="Unassembled WGS sequence"/>
</dbReference>
<feature type="domain" description="EAL" evidence="4">
    <location>
        <begin position="596"/>
        <end position="855"/>
    </location>
</feature>
<comment type="caution">
    <text evidence="6">The sequence shown here is derived from an EMBL/GenBank/DDBJ whole genome shotgun (WGS) entry which is preliminary data.</text>
</comment>
<dbReference type="PROSITE" id="PS50113">
    <property type="entry name" value="PAC"/>
    <property type="match status" value="1"/>
</dbReference>
<dbReference type="NCBIfam" id="TIGR00254">
    <property type="entry name" value="GGDEF"/>
    <property type="match status" value="1"/>
</dbReference>
<proteinExistence type="predicted"/>
<dbReference type="InterPro" id="IPR052155">
    <property type="entry name" value="Biofilm_reg_signaling"/>
</dbReference>
<dbReference type="CDD" id="cd00130">
    <property type="entry name" value="PAS"/>
    <property type="match status" value="1"/>
</dbReference>
<dbReference type="Pfam" id="PF00563">
    <property type="entry name" value="EAL"/>
    <property type="match status" value="1"/>
</dbReference>
<keyword evidence="7" id="KW-1185">Reference proteome</keyword>
<dbReference type="PROSITE" id="PS50887">
    <property type="entry name" value="GGDEF"/>
    <property type="match status" value="1"/>
</dbReference>
<dbReference type="RefSeq" id="WP_189258686.1">
    <property type="nucleotide sequence ID" value="NZ_BMRE01000054.1"/>
</dbReference>
<evidence type="ECO:0000256" key="1">
    <source>
        <dbReference type="SAM" id="MobiDB-lite"/>
    </source>
</evidence>
<dbReference type="PROSITE" id="PS50112">
    <property type="entry name" value="PAS"/>
    <property type="match status" value="1"/>
</dbReference>
<evidence type="ECO:0000313" key="7">
    <source>
        <dbReference type="Proteomes" id="UP000649573"/>
    </source>
</evidence>
<dbReference type="InterPro" id="IPR035919">
    <property type="entry name" value="EAL_sf"/>
</dbReference>
<dbReference type="Pfam" id="PF00990">
    <property type="entry name" value="GGDEF"/>
    <property type="match status" value="1"/>
</dbReference>
<protein>
    <recommendedName>
        <fullName evidence="8">PAS domain S-box-containing protein/diguanylate cyclase (GGDEF) domain-containing protein</fullName>
    </recommendedName>
</protein>
<organism evidence="6 7">
    <name type="scientific">Lentzea flava</name>
    <dbReference type="NCBI Taxonomy" id="103732"/>
    <lineage>
        <taxon>Bacteria</taxon>
        <taxon>Bacillati</taxon>
        <taxon>Actinomycetota</taxon>
        <taxon>Actinomycetes</taxon>
        <taxon>Pseudonocardiales</taxon>
        <taxon>Pseudonocardiaceae</taxon>
        <taxon>Lentzea</taxon>
    </lineage>
</organism>
<evidence type="ECO:0008006" key="8">
    <source>
        <dbReference type="Google" id="ProtNLM"/>
    </source>
</evidence>
<dbReference type="CDD" id="cd01949">
    <property type="entry name" value="GGDEF"/>
    <property type="match status" value="1"/>
</dbReference>
<feature type="domain" description="PAS" evidence="2">
    <location>
        <begin position="297"/>
        <end position="350"/>
    </location>
</feature>
<dbReference type="EMBL" id="BMRE01000054">
    <property type="protein sequence ID" value="GGU73876.1"/>
    <property type="molecule type" value="Genomic_DNA"/>
</dbReference>
<dbReference type="Gene3D" id="3.30.450.20">
    <property type="entry name" value="PAS domain"/>
    <property type="match status" value="1"/>
</dbReference>
<accession>A0ABQ2V9H4</accession>
<evidence type="ECO:0000259" key="5">
    <source>
        <dbReference type="PROSITE" id="PS50887"/>
    </source>
</evidence>
<dbReference type="Gene3D" id="3.30.70.270">
    <property type="match status" value="1"/>
</dbReference>
<dbReference type="Pfam" id="PF13560">
    <property type="entry name" value="HTH_31"/>
    <property type="match status" value="1"/>
</dbReference>
<dbReference type="InterPro" id="IPR043128">
    <property type="entry name" value="Rev_trsase/Diguanyl_cyclase"/>
</dbReference>
<dbReference type="InterPro" id="IPR029787">
    <property type="entry name" value="Nucleotide_cyclase"/>
</dbReference>
<evidence type="ECO:0000313" key="6">
    <source>
        <dbReference type="EMBL" id="GGU73876.1"/>
    </source>
</evidence>
<evidence type="ECO:0000259" key="2">
    <source>
        <dbReference type="PROSITE" id="PS50112"/>
    </source>
</evidence>
<feature type="domain" description="GGDEF" evidence="5">
    <location>
        <begin position="453"/>
        <end position="587"/>
    </location>
</feature>
<dbReference type="InterPro" id="IPR000014">
    <property type="entry name" value="PAS"/>
</dbReference>
<sequence length="863" mass="95730">MDPALHDLARYLRGVVDESTLTSKEVGSRCGCSDSTVSKRLGGDQLPEWQFVVAVIDACTVGEHRAEDRKRAVRAAWDRAAHSLYRRPSGSSDDPRAMILEAQAETISAQRQLLKVTEELSRAHKQLAKCAQVEFQASQVILVLQIVLTRLSRLISGLTRDRDRYRAEAAGFREELEAAQGRLDNAERERGRAETQLGQAKEERRRASVLTEESRAKIRLLETRLVDADEPEALDGVEIAGLVTEPMAPSPDDMLLDMTAGLDRVQRLLDEQDSDLSRLEAERPTVESAADDVLSDAGARYRSAFADSMTGIAILDLEGRILEVNPALQKMIAFDEDELCEHDVRDFVSPVGAGDWRFHLDLIGEEVDQFRFEGVIHRADGENVRTRCTLSLARDDRGEPQYQVATFEDVSEQYLVQSRLRYQVLHDWLTGLPNRAAFLDRLRGVVGEGGGRGRVAICYLGIDGFKVVNESLGHDIGDQVLVEVGRRLHHSVAGAGRHVAHMGSDEFAILVEGSKEAQNAVDVVERVMQELEPPVLIGDHALSVSVSAGIVERSIQSGTASDLMREADIALRWAKDDGKARWALYDAERDARDVARFTMSARMSLALELDEFYVMYQPLARFDNSAVVGVEALIFWEHPDFGVLGRDRFIELAEETGLALKLDRWLLRTACRDARWWRGMFGDAAPVVSVNISARMLRDPSLVRDVARILSESHLPDQHLQLEFTEDAVTSAADVSLHYLRALSDRGIRLAIDDFGTGYSSREFLRRLPVREVKISELLVHSLCSTSDERPADASIVSALVEFAHSMSLAVTAVGVDTPSQAVRLQDIGCEFGQGEFFGPPLNSEGVAWLLRTGLGLTCTKLE</sequence>
<dbReference type="SUPFAM" id="SSF55073">
    <property type="entry name" value="Nucleotide cyclase"/>
    <property type="match status" value="1"/>
</dbReference>
<reference evidence="7" key="1">
    <citation type="journal article" date="2019" name="Int. J. Syst. Evol. Microbiol.">
        <title>The Global Catalogue of Microorganisms (GCM) 10K type strain sequencing project: providing services to taxonomists for standard genome sequencing and annotation.</title>
        <authorList>
            <consortium name="The Broad Institute Genomics Platform"/>
            <consortium name="The Broad Institute Genome Sequencing Center for Infectious Disease"/>
            <person name="Wu L."/>
            <person name="Ma J."/>
        </authorList>
    </citation>
    <scope>NUCLEOTIDE SEQUENCE [LARGE SCALE GENOMIC DNA]</scope>
    <source>
        <strain evidence="7">JCM 3296</strain>
    </source>
</reference>
<dbReference type="SUPFAM" id="SSF55785">
    <property type="entry name" value="PYP-like sensor domain (PAS domain)"/>
    <property type="match status" value="1"/>
</dbReference>
<evidence type="ECO:0000259" key="3">
    <source>
        <dbReference type="PROSITE" id="PS50113"/>
    </source>
</evidence>
<dbReference type="InterPro" id="IPR000700">
    <property type="entry name" value="PAS-assoc_C"/>
</dbReference>
<dbReference type="Gene3D" id="3.20.20.450">
    <property type="entry name" value="EAL domain"/>
    <property type="match status" value="1"/>
</dbReference>
<dbReference type="SMART" id="SM00267">
    <property type="entry name" value="GGDEF"/>
    <property type="match status" value="1"/>
</dbReference>
<feature type="domain" description="PAC" evidence="3">
    <location>
        <begin position="370"/>
        <end position="422"/>
    </location>
</feature>
<dbReference type="PANTHER" id="PTHR44757">
    <property type="entry name" value="DIGUANYLATE CYCLASE DGCP"/>
    <property type="match status" value="1"/>
</dbReference>
<dbReference type="CDD" id="cd01948">
    <property type="entry name" value="EAL"/>
    <property type="match status" value="1"/>
</dbReference>
<dbReference type="InterPro" id="IPR001633">
    <property type="entry name" value="EAL_dom"/>
</dbReference>
<feature type="compositionally biased region" description="Basic and acidic residues" evidence="1">
    <location>
        <begin position="184"/>
        <end position="193"/>
    </location>
</feature>
<dbReference type="InterPro" id="IPR035965">
    <property type="entry name" value="PAS-like_dom_sf"/>
</dbReference>
<dbReference type="Pfam" id="PF13426">
    <property type="entry name" value="PAS_9"/>
    <property type="match status" value="1"/>
</dbReference>
<dbReference type="InterPro" id="IPR000160">
    <property type="entry name" value="GGDEF_dom"/>
</dbReference>
<feature type="region of interest" description="Disordered" evidence="1">
    <location>
        <begin position="182"/>
        <end position="208"/>
    </location>
</feature>
<dbReference type="PROSITE" id="PS50883">
    <property type="entry name" value="EAL"/>
    <property type="match status" value="1"/>
</dbReference>
<evidence type="ECO:0000259" key="4">
    <source>
        <dbReference type="PROSITE" id="PS50883"/>
    </source>
</evidence>
<dbReference type="SUPFAM" id="SSF141868">
    <property type="entry name" value="EAL domain-like"/>
    <property type="match status" value="1"/>
</dbReference>
<dbReference type="NCBIfam" id="TIGR00229">
    <property type="entry name" value="sensory_box"/>
    <property type="match status" value="1"/>
</dbReference>
<dbReference type="PANTHER" id="PTHR44757:SF2">
    <property type="entry name" value="BIOFILM ARCHITECTURE MAINTENANCE PROTEIN MBAA"/>
    <property type="match status" value="1"/>
</dbReference>
<gene>
    <name evidence="6" type="ORF">GCM10010178_76650</name>
</gene>